<dbReference type="Pfam" id="PF15593">
    <property type="entry name" value="Imm42"/>
    <property type="match status" value="1"/>
</dbReference>
<sequence length="168" mass="19160">MIFGDPYKFAVIAEKVDPWSDKTFRNGIFLFSIGGNIFPSNLQVITYHIDLVGISKMGDTNREVAQDQFLRPTRDVYDALYEIAYPPFESDLDNDYTYLISTQSLQDAKCDIFLIQSGDFEKIIYGCGTSGFSVGEIVLERGYFSKIANEIGIYIKSEDYLSFWSKQN</sequence>
<organism evidence="1 2">
    <name type="scientific">Amantichitinum ursilacus</name>
    <dbReference type="NCBI Taxonomy" id="857265"/>
    <lineage>
        <taxon>Bacteria</taxon>
        <taxon>Pseudomonadati</taxon>
        <taxon>Pseudomonadota</taxon>
        <taxon>Betaproteobacteria</taxon>
        <taxon>Neisseriales</taxon>
        <taxon>Chitinibacteraceae</taxon>
        <taxon>Amantichitinum</taxon>
    </lineage>
</organism>
<gene>
    <name evidence="1" type="ORF">WG78_08735</name>
</gene>
<dbReference type="AlphaFoldDB" id="A0A0N0GNU6"/>
<proteinExistence type="predicted"/>
<name>A0A0N0GNU6_9NEIS</name>
<protein>
    <submittedName>
        <fullName evidence="1">Uncharacterized protein</fullName>
    </submittedName>
</protein>
<dbReference type="RefSeq" id="WP_053937417.1">
    <property type="nucleotide sequence ID" value="NZ_LAQT01000007.1"/>
</dbReference>
<dbReference type="OrthoDB" id="9011866at2"/>
<evidence type="ECO:0000313" key="2">
    <source>
        <dbReference type="Proteomes" id="UP000037939"/>
    </source>
</evidence>
<comment type="caution">
    <text evidence="1">The sequence shown here is derived from an EMBL/GenBank/DDBJ whole genome shotgun (WGS) entry which is preliminary data.</text>
</comment>
<evidence type="ECO:0000313" key="1">
    <source>
        <dbReference type="EMBL" id="KPC53163.1"/>
    </source>
</evidence>
<reference evidence="1 2" key="1">
    <citation type="submission" date="2015-07" db="EMBL/GenBank/DDBJ databases">
        <title>Draft genome sequence of the Amantichitinum ursilacus IGB-41, a new chitin-degrading bacterium.</title>
        <authorList>
            <person name="Kirstahler P."/>
            <person name="Guenther M."/>
            <person name="Grumaz C."/>
            <person name="Rupp S."/>
            <person name="Zibek S."/>
            <person name="Sohn K."/>
        </authorList>
    </citation>
    <scope>NUCLEOTIDE SEQUENCE [LARGE SCALE GENOMIC DNA]</scope>
    <source>
        <strain evidence="1 2">IGB-41</strain>
    </source>
</reference>
<dbReference type="STRING" id="857265.WG78_08735"/>
<dbReference type="Proteomes" id="UP000037939">
    <property type="component" value="Unassembled WGS sequence"/>
</dbReference>
<keyword evidence="2" id="KW-1185">Reference proteome</keyword>
<accession>A0A0N0GNU6</accession>
<dbReference type="InterPro" id="IPR028958">
    <property type="entry name" value="Imm42"/>
</dbReference>
<dbReference type="EMBL" id="LAQT01000007">
    <property type="protein sequence ID" value="KPC53163.1"/>
    <property type="molecule type" value="Genomic_DNA"/>
</dbReference>